<keyword evidence="6" id="KW-0624">Polysaccharide degradation</keyword>
<dbReference type="GO" id="GO:0005576">
    <property type="term" value="C:extracellular region"/>
    <property type="evidence" value="ECO:0007669"/>
    <property type="project" value="TreeGrafter"/>
</dbReference>
<dbReference type="InterPro" id="IPR001579">
    <property type="entry name" value="Glyco_hydro_18_chit_AS"/>
</dbReference>
<dbReference type="PANTHER" id="PTHR11177:SF392">
    <property type="entry name" value="HAP41P"/>
    <property type="match status" value="1"/>
</dbReference>
<dbReference type="PROSITE" id="PS51910">
    <property type="entry name" value="GH18_2"/>
    <property type="match status" value="1"/>
</dbReference>
<evidence type="ECO:0000256" key="1">
    <source>
        <dbReference type="ARBA" id="ARBA00000822"/>
    </source>
</evidence>
<evidence type="ECO:0000256" key="4">
    <source>
        <dbReference type="ARBA" id="ARBA00023277"/>
    </source>
</evidence>
<comment type="catalytic activity">
    <reaction evidence="1">
        <text>Random endo-hydrolysis of N-acetyl-beta-D-glucosaminide (1-&gt;4)-beta-linkages in chitin and chitodextrins.</text>
        <dbReference type="EC" id="3.2.1.14"/>
    </reaction>
</comment>
<dbReference type="InterPro" id="IPR001223">
    <property type="entry name" value="Glyco_hydro18_cat"/>
</dbReference>
<keyword evidence="2 7" id="KW-0378">Hydrolase</keyword>
<evidence type="ECO:0000256" key="2">
    <source>
        <dbReference type="ARBA" id="ARBA00022801"/>
    </source>
</evidence>
<dbReference type="OrthoDB" id="73875at2759"/>
<keyword evidence="11" id="KW-1185">Reference proteome</keyword>
<evidence type="ECO:0000256" key="3">
    <source>
        <dbReference type="ARBA" id="ARBA00023024"/>
    </source>
</evidence>
<dbReference type="InterPro" id="IPR050314">
    <property type="entry name" value="Glycosyl_Hydrlase_18"/>
</dbReference>
<dbReference type="GO" id="GO:0008843">
    <property type="term" value="F:endochitinase activity"/>
    <property type="evidence" value="ECO:0007669"/>
    <property type="project" value="UniProtKB-EC"/>
</dbReference>
<comment type="similarity">
    <text evidence="8">Belongs to the glycosyl hydrolase 18 family.</text>
</comment>
<dbReference type="PANTHER" id="PTHR11177">
    <property type="entry name" value="CHITINASE"/>
    <property type="match status" value="1"/>
</dbReference>
<dbReference type="Gene3D" id="3.20.20.80">
    <property type="entry name" value="Glycosidases"/>
    <property type="match status" value="1"/>
</dbReference>
<gene>
    <name evidence="10" type="ORF">BDZ94DRAFT_1272862</name>
</gene>
<sequence>MCGLVPPKQVSRGVVNPASFNAAEDVLATAWYPGWLADVYPPEKISWTKFNAMTFAFGLTTNDVSKVDLAGAEQALQTFVTQAKNNSVPALLSIGGWTGSQYFSTAVATEANRTAFVQTILGLVSTYNLDGIDFDWEYPNKQGLGCNTISPSDSANFLLFLQALRATPVGSNITLSAAVGLAPFNGPDEQPMSDVSGFAKVLDYIAIMAYDIWGSFSTGGVGPNAPLDDSCAPSKQGSATAAVKAWTAAKFPPHQIALGVAAYGHSFHVDTSSAKDSSGNLIPYPPFNKAQQPLGDGETTSNTQEMDKCGVVSGPGGVFSFWSLINNKFLNADGTPASGIDYRFDNCGQTPYVYNPTSQVMVSFDDPKSFAAKGQFIDTQGLRGFAMWHAAGDADDLLIDSISDAMGIEQVCS</sequence>
<accession>A0A9P6C9U5</accession>
<evidence type="ECO:0000256" key="7">
    <source>
        <dbReference type="RuleBase" id="RU000489"/>
    </source>
</evidence>
<reference evidence="10" key="1">
    <citation type="submission" date="2020-11" db="EMBL/GenBank/DDBJ databases">
        <authorList>
            <consortium name="DOE Joint Genome Institute"/>
            <person name="Ahrendt S."/>
            <person name="Riley R."/>
            <person name="Andreopoulos W."/>
            <person name="Labutti K."/>
            <person name="Pangilinan J."/>
            <person name="Ruiz-Duenas F.J."/>
            <person name="Barrasa J.M."/>
            <person name="Sanchez-Garcia M."/>
            <person name="Camarero S."/>
            <person name="Miyauchi S."/>
            <person name="Serrano A."/>
            <person name="Linde D."/>
            <person name="Babiker R."/>
            <person name="Drula E."/>
            <person name="Ayuso-Fernandez I."/>
            <person name="Pacheco R."/>
            <person name="Padilla G."/>
            <person name="Ferreira P."/>
            <person name="Barriuso J."/>
            <person name="Kellner H."/>
            <person name="Castanera R."/>
            <person name="Alfaro M."/>
            <person name="Ramirez L."/>
            <person name="Pisabarro A.G."/>
            <person name="Kuo A."/>
            <person name="Tritt A."/>
            <person name="Lipzen A."/>
            <person name="He G."/>
            <person name="Yan M."/>
            <person name="Ng V."/>
            <person name="Cullen D."/>
            <person name="Martin F."/>
            <person name="Rosso M.-N."/>
            <person name="Henrissat B."/>
            <person name="Hibbett D."/>
            <person name="Martinez A.T."/>
            <person name="Grigoriev I.V."/>
        </authorList>
    </citation>
    <scope>NUCLEOTIDE SEQUENCE</scope>
    <source>
        <strain evidence="10">CBS 247.69</strain>
    </source>
</reference>
<dbReference type="SMART" id="SM00636">
    <property type="entry name" value="Glyco_18"/>
    <property type="match status" value="1"/>
</dbReference>
<dbReference type="SUPFAM" id="SSF51445">
    <property type="entry name" value="(Trans)glycosidases"/>
    <property type="match status" value="1"/>
</dbReference>
<dbReference type="InterPro" id="IPR017853">
    <property type="entry name" value="GH"/>
</dbReference>
<evidence type="ECO:0000256" key="6">
    <source>
        <dbReference type="ARBA" id="ARBA00023326"/>
    </source>
</evidence>
<protein>
    <submittedName>
        <fullName evidence="10">Glycoside hydrolase</fullName>
    </submittedName>
</protein>
<feature type="domain" description="GH18" evidence="9">
    <location>
        <begin position="26"/>
        <end position="409"/>
    </location>
</feature>
<dbReference type="Pfam" id="PF00704">
    <property type="entry name" value="Glyco_hydro_18"/>
    <property type="match status" value="1"/>
</dbReference>
<dbReference type="InterPro" id="IPR011583">
    <property type="entry name" value="Chitinase_II/V-like_cat"/>
</dbReference>
<keyword evidence="3" id="KW-0146">Chitin degradation</keyword>
<name>A0A9P6C9U5_9AGAR</name>
<dbReference type="GO" id="GO:0006032">
    <property type="term" value="P:chitin catabolic process"/>
    <property type="evidence" value="ECO:0007669"/>
    <property type="project" value="UniProtKB-KW"/>
</dbReference>
<proteinExistence type="inferred from homology"/>
<dbReference type="Gene3D" id="3.10.50.10">
    <property type="match status" value="1"/>
</dbReference>
<dbReference type="GO" id="GO:0000272">
    <property type="term" value="P:polysaccharide catabolic process"/>
    <property type="evidence" value="ECO:0007669"/>
    <property type="project" value="UniProtKB-KW"/>
</dbReference>
<comment type="caution">
    <text evidence="10">The sequence shown here is derived from an EMBL/GenBank/DDBJ whole genome shotgun (WGS) entry which is preliminary data.</text>
</comment>
<dbReference type="Proteomes" id="UP000807353">
    <property type="component" value="Unassembled WGS sequence"/>
</dbReference>
<keyword evidence="5 7" id="KW-0326">Glycosidase</keyword>
<organism evidence="10 11">
    <name type="scientific">Collybia nuda</name>
    <dbReference type="NCBI Taxonomy" id="64659"/>
    <lineage>
        <taxon>Eukaryota</taxon>
        <taxon>Fungi</taxon>
        <taxon>Dikarya</taxon>
        <taxon>Basidiomycota</taxon>
        <taxon>Agaricomycotina</taxon>
        <taxon>Agaricomycetes</taxon>
        <taxon>Agaricomycetidae</taxon>
        <taxon>Agaricales</taxon>
        <taxon>Tricholomatineae</taxon>
        <taxon>Clitocybaceae</taxon>
        <taxon>Collybia</taxon>
    </lineage>
</organism>
<evidence type="ECO:0000259" key="9">
    <source>
        <dbReference type="PROSITE" id="PS51910"/>
    </source>
</evidence>
<evidence type="ECO:0000313" key="11">
    <source>
        <dbReference type="Proteomes" id="UP000807353"/>
    </source>
</evidence>
<dbReference type="SUPFAM" id="SSF54556">
    <property type="entry name" value="Chitinase insertion domain"/>
    <property type="match status" value="1"/>
</dbReference>
<evidence type="ECO:0000256" key="8">
    <source>
        <dbReference type="RuleBase" id="RU004453"/>
    </source>
</evidence>
<keyword evidence="4" id="KW-0119">Carbohydrate metabolism</keyword>
<dbReference type="InterPro" id="IPR029070">
    <property type="entry name" value="Chitinase_insertion_sf"/>
</dbReference>
<evidence type="ECO:0000313" key="10">
    <source>
        <dbReference type="EMBL" id="KAF9457537.1"/>
    </source>
</evidence>
<evidence type="ECO:0000256" key="5">
    <source>
        <dbReference type="ARBA" id="ARBA00023295"/>
    </source>
</evidence>
<dbReference type="PROSITE" id="PS01095">
    <property type="entry name" value="GH18_1"/>
    <property type="match status" value="1"/>
</dbReference>
<dbReference type="GO" id="GO:0008061">
    <property type="term" value="F:chitin binding"/>
    <property type="evidence" value="ECO:0007669"/>
    <property type="project" value="InterPro"/>
</dbReference>
<dbReference type="AlphaFoldDB" id="A0A9P6C9U5"/>
<dbReference type="EMBL" id="MU150367">
    <property type="protein sequence ID" value="KAF9457537.1"/>
    <property type="molecule type" value="Genomic_DNA"/>
</dbReference>